<dbReference type="SUPFAM" id="SSF53448">
    <property type="entry name" value="Nucleotide-diphospho-sugar transferases"/>
    <property type="match status" value="1"/>
</dbReference>
<proteinExistence type="predicted"/>
<dbReference type="EMBL" id="ABZS01000020">
    <property type="protein sequence ID" value="EEP61152.1"/>
    <property type="molecule type" value="Genomic_DNA"/>
</dbReference>
<dbReference type="RefSeq" id="WP_007545794.1">
    <property type="nucleotide sequence ID" value="NZ_ABZS01000020.1"/>
</dbReference>
<dbReference type="AlphaFoldDB" id="C4FID4"/>
<evidence type="ECO:0000313" key="1">
    <source>
        <dbReference type="EMBL" id="EEP61152.1"/>
    </source>
</evidence>
<dbReference type="Gene3D" id="3.90.550.10">
    <property type="entry name" value="Spore Coat Polysaccharide Biosynthesis Protein SpsA, Chain A"/>
    <property type="match status" value="1"/>
</dbReference>
<dbReference type="EC" id="2.7.7.43" evidence="1"/>
<dbReference type="Pfam" id="PF02348">
    <property type="entry name" value="CTP_transf_3"/>
    <property type="match status" value="1"/>
</dbReference>
<evidence type="ECO:0000313" key="2">
    <source>
        <dbReference type="Proteomes" id="UP000005540"/>
    </source>
</evidence>
<name>C4FID4_9AQUI</name>
<keyword evidence="1" id="KW-0548">Nucleotidyltransferase</keyword>
<dbReference type="PANTHER" id="PTHR21485:SF6">
    <property type="entry name" value="N-ACYLNEURAMINATE CYTIDYLYLTRANSFERASE-RELATED"/>
    <property type="match status" value="1"/>
</dbReference>
<reference evidence="1 2" key="1">
    <citation type="submission" date="2009-04" db="EMBL/GenBank/DDBJ databases">
        <authorList>
            <person name="Reysenbach A.-L."/>
            <person name="Heidelberg J.F."/>
            <person name="Nelson W.C."/>
        </authorList>
    </citation>
    <scope>NUCLEOTIDE SEQUENCE [LARGE SCALE GENOMIC DNA]</scope>
    <source>
        <strain evidence="1 2">SS-5</strain>
    </source>
</reference>
<dbReference type="InterPro" id="IPR003329">
    <property type="entry name" value="Cytidylyl_trans"/>
</dbReference>
<sequence length="232" mass="26719">MYNGKTFLAIIPARGGSKRLPNKNILLLSGKPMLLWTVESAMQSKYLDEIILSTDSDDIIKVVENYKIKTIKRPIELASDTAKTVDVVKHIIENIDKKYDFIVLLQPTSPLRTSNHIDEAIEQLIKLNADAIISVTEVDHSPLWCNILPESLSMENFISEDIKHKRSQDLPKFYRLNGAIYICKTKKLIEENTFFLKKNIYAYIMDKKSSIDIDEELDFKLAEIILKEKFLK</sequence>
<accession>C4FID4</accession>
<dbReference type="InterPro" id="IPR029044">
    <property type="entry name" value="Nucleotide-diphossugar_trans"/>
</dbReference>
<gene>
    <name evidence="1" type="ORF">SULYE_0319</name>
</gene>
<dbReference type="InterPro" id="IPR050793">
    <property type="entry name" value="CMP-NeuNAc_synthase"/>
</dbReference>
<dbReference type="PANTHER" id="PTHR21485">
    <property type="entry name" value="HAD SUPERFAMILY MEMBERS CMAS AND KDSC"/>
    <property type="match status" value="1"/>
</dbReference>
<organism evidence="1 2">
    <name type="scientific">Sulfurihydrogenibium yellowstonense SS-5</name>
    <dbReference type="NCBI Taxonomy" id="432331"/>
    <lineage>
        <taxon>Bacteria</taxon>
        <taxon>Pseudomonadati</taxon>
        <taxon>Aquificota</taxon>
        <taxon>Aquificia</taxon>
        <taxon>Aquificales</taxon>
        <taxon>Hydrogenothermaceae</taxon>
        <taxon>Sulfurihydrogenibium</taxon>
    </lineage>
</organism>
<comment type="caution">
    <text evidence="1">The sequence shown here is derived from an EMBL/GenBank/DDBJ whole genome shotgun (WGS) entry which is preliminary data.</text>
</comment>
<protein>
    <submittedName>
        <fullName evidence="1">N-acylneuraminate cytidylyltransferase</fullName>
        <ecNumber evidence="1">2.7.7.43</ecNumber>
    </submittedName>
</protein>
<dbReference type="GO" id="GO:0008781">
    <property type="term" value="F:N-acylneuraminate cytidylyltransferase activity"/>
    <property type="evidence" value="ECO:0007669"/>
    <property type="project" value="UniProtKB-EC"/>
</dbReference>
<keyword evidence="2" id="KW-1185">Reference proteome</keyword>
<dbReference type="OrthoDB" id="9805604at2"/>
<dbReference type="CDD" id="cd02513">
    <property type="entry name" value="CMP-NeuAc_Synthase"/>
    <property type="match status" value="1"/>
</dbReference>
<keyword evidence="1" id="KW-0808">Transferase</keyword>
<dbReference type="Proteomes" id="UP000005540">
    <property type="component" value="Unassembled WGS sequence"/>
</dbReference>